<dbReference type="InterPro" id="IPR051212">
    <property type="entry name" value="Type-I_RE_S_subunit"/>
</dbReference>
<dbReference type="InterPro" id="IPR044946">
    <property type="entry name" value="Restrct_endonuc_typeI_TRD_sf"/>
</dbReference>
<dbReference type="GO" id="GO:0009307">
    <property type="term" value="P:DNA restriction-modification system"/>
    <property type="evidence" value="ECO:0007669"/>
    <property type="project" value="UniProtKB-KW"/>
</dbReference>
<dbReference type="GO" id="GO:0003677">
    <property type="term" value="F:DNA binding"/>
    <property type="evidence" value="ECO:0007669"/>
    <property type="project" value="UniProtKB-KW"/>
</dbReference>
<evidence type="ECO:0000313" key="6">
    <source>
        <dbReference type="EMBL" id="OAQ21538.1"/>
    </source>
</evidence>
<evidence type="ECO:0000256" key="4">
    <source>
        <dbReference type="SAM" id="Coils"/>
    </source>
</evidence>
<keyword evidence="7" id="KW-1185">Reference proteome</keyword>
<feature type="coiled-coil region" evidence="4">
    <location>
        <begin position="352"/>
        <end position="379"/>
    </location>
</feature>
<proteinExistence type="inferred from homology"/>
<reference evidence="6 7" key="1">
    <citation type="submission" date="2016-04" db="EMBL/GenBank/DDBJ databases">
        <title>Genome analysis of Thermosulfurimonas dismutans, the first thermophilic sulfur-disproportionating bacterium of the phylum Thermodesulfobacteria.</title>
        <authorList>
            <person name="Mardanov A.V."/>
            <person name="Beletsky A.V."/>
            <person name="Kadnikov V.V."/>
            <person name="Slobodkin A.I."/>
            <person name="Ravin N.V."/>
        </authorList>
    </citation>
    <scope>NUCLEOTIDE SEQUENCE [LARGE SCALE GENOMIC DNA]</scope>
    <source>
        <strain evidence="6 7">S95</strain>
    </source>
</reference>
<evidence type="ECO:0000256" key="3">
    <source>
        <dbReference type="ARBA" id="ARBA00023125"/>
    </source>
</evidence>
<dbReference type="InterPro" id="IPR000055">
    <property type="entry name" value="Restrct_endonuc_typeI_TRD"/>
</dbReference>
<dbReference type="CDD" id="cd17515">
    <property type="entry name" value="RMtype1_S_MjaORF132P_Sau1132ORF3780P-TRD1-CR1_like"/>
    <property type="match status" value="1"/>
</dbReference>
<name>A0A179D7F9_9BACT</name>
<dbReference type="EC" id="3.1.21.3" evidence="6"/>
<protein>
    <submittedName>
        <fullName evidence="6">Type I restriction-modification system, specificity subunit S</fullName>
        <ecNumber evidence="6">3.1.21.3</ecNumber>
    </submittedName>
</protein>
<sequence>MIKGPYKLPKGWRWVRLGEVCEIWDKYRIPVKKKERKPGNIPYCGANGIIDYVEGWTHKGEFVLLAEDGGFYKAGEKSAYIMRGRFWANNHVHILKGKTSILENLFLMHYLNAIDLTPWLTGATRPKLNQNSMKKIPIPLPPLEEQRRIVARIEELMARVREARRLREEALKDTDRLWQSTLAEVFPRPGQDLPSGWRWVRLGEVCETTSGGTPSRKKREYFGGNIPWVKSGELNDSIIFDTEEKITELGLRNSNAKLFPKGTLLIAMYGATVGKLGILGCTAATNQAICALFPDKSILDKMFLFYFFLFKRKELVAQSFGGAQPNISQTVIRKIEIPLPTLEEQRRIVAYLEAVQEKIRAFKEVQTKTEAELKRLEQSILDKAFRGKL</sequence>
<keyword evidence="4" id="KW-0175">Coiled coil</keyword>
<evidence type="ECO:0000256" key="2">
    <source>
        <dbReference type="ARBA" id="ARBA00022747"/>
    </source>
</evidence>
<gene>
    <name evidence="6" type="ORF">TDIS_0056</name>
</gene>
<feature type="coiled-coil region" evidence="4">
    <location>
        <begin position="143"/>
        <end position="173"/>
    </location>
</feature>
<accession>A0A179D7F9</accession>
<dbReference type="OrthoDB" id="8228217at2"/>
<feature type="domain" description="Type I restriction modification DNA specificity" evidence="5">
    <location>
        <begin position="194"/>
        <end position="360"/>
    </location>
</feature>
<organism evidence="6 7">
    <name type="scientific">Thermosulfurimonas dismutans</name>
    <dbReference type="NCBI Taxonomy" id="999894"/>
    <lineage>
        <taxon>Bacteria</taxon>
        <taxon>Pseudomonadati</taxon>
        <taxon>Thermodesulfobacteriota</taxon>
        <taxon>Thermodesulfobacteria</taxon>
        <taxon>Thermodesulfobacteriales</taxon>
        <taxon>Thermodesulfobacteriaceae</taxon>
        <taxon>Thermosulfurimonas</taxon>
    </lineage>
</organism>
<evidence type="ECO:0000259" key="5">
    <source>
        <dbReference type="Pfam" id="PF01420"/>
    </source>
</evidence>
<evidence type="ECO:0000313" key="7">
    <source>
        <dbReference type="Proteomes" id="UP000078390"/>
    </source>
</evidence>
<dbReference type="Proteomes" id="UP000078390">
    <property type="component" value="Unassembled WGS sequence"/>
</dbReference>
<comment type="similarity">
    <text evidence="1">Belongs to the type-I restriction system S methylase family.</text>
</comment>
<keyword evidence="2" id="KW-0680">Restriction system</keyword>
<dbReference type="PATRIC" id="fig|999894.6.peg.56"/>
<dbReference type="CDD" id="cd17262">
    <property type="entry name" value="RMtype1_S_Aco12261I-TRD2-CR2"/>
    <property type="match status" value="1"/>
</dbReference>
<comment type="caution">
    <text evidence="6">The sequence shown here is derived from an EMBL/GenBank/DDBJ whole genome shotgun (WGS) entry which is preliminary data.</text>
</comment>
<dbReference type="PANTHER" id="PTHR43140:SF1">
    <property type="entry name" value="TYPE I RESTRICTION ENZYME ECOKI SPECIFICITY SUBUNIT"/>
    <property type="match status" value="1"/>
</dbReference>
<dbReference type="GO" id="GO:0009035">
    <property type="term" value="F:type I site-specific deoxyribonuclease activity"/>
    <property type="evidence" value="ECO:0007669"/>
    <property type="project" value="UniProtKB-EC"/>
</dbReference>
<dbReference type="AlphaFoldDB" id="A0A179D7F9"/>
<dbReference type="Pfam" id="PF01420">
    <property type="entry name" value="Methylase_S"/>
    <property type="match status" value="2"/>
</dbReference>
<dbReference type="EMBL" id="LWLG01000001">
    <property type="protein sequence ID" value="OAQ21538.1"/>
    <property type="molecule type" value="Genomic_DNA"/>
</dbReference>
<dbReference type="SUPFAM" id="SSF116734">
    <property type="entry name" value="DNA methylase specificity domain"/>
    <property type="match status" value="2"/>
</dbReference>
<dbReference type="STRING" id="999894.TDIS_0056"/>
<keyword evidence="6" id="KW-0378">Hydrolase</keyword>
<keyword evidence="3" id="KW-0238">DNA-binding</keyword>
<evidence type="ECO:0000256" key="1">
    <source>
        <dbReference type="ARBA" id="ARBA00010923"/>
    </source>
</evidence>
<dbReference type="Gene3D" id="3.90.220.20">
    <property type="entry name" value="DNA methylase specificity domains"/>
    <property type="match status" value="2"/>
</dbReference>
<feature type="domain" description="Type I restriction modification DNA specificity" evidence="5">
    <location>
        <begin position="9"/>
        <end position="158"/>
    </location>
</feature>
<dbReference type="PANTHER" id="PTHR43140">
    <property type="entry name" value="TYPE-1 RESTRICTION ENZYME ECOKI SPECIFICITY PROTEIN"/>
    <property type="match status" value="1"/>
</dbReference>